<reference evidence="3 4" key="1">
    <citation type="submission" date="2019-08" db="EMBL/GenBank/DDBJ databases">
        <title>In-depth cultivation of the pig gut microbiome towards novel bacterial diversity and tailored functional studies.</title>
        <authorList>
            <person name="Wylensek D."/>
            <person name="Hitch T.C.A."/>
            <person name="Clavel T."/>
        </authorList>
    </citation>
    <scope>NUCLEOTIDE SEQUENCE [LARGE SCALE GENOMIC DNA]</scope>
    <source>
        <strain evidence="3 4">WCA-MUC-591-APC-4B</strain>
    </source>
</reference>
<name>A0A6N7XHZ8_9FIRM</name>
<dbReference type="AlphaFoldDB" id="A0A6N7XHZ8"/>
<comment type="caution">
    <text evidence="3">The sequence shown here is derived from an EMBL/GenBank/DDBJ whole genome shotgun (WGS) entry which is preliminary data.</text>
</comment>
<keyword evidence="4" id="KW-1185">Reference proteome</keyword>
<dbReference type="InterPro" id="IPR050336">
    <property type="entry name" value="Chromosome_partition/occlusion"/>
</dbReference>
<dbReference type="EMBL" id="VUNA01000001">
    <property type="protein sequence ID" value="MST69745.1"/>
    <property type="molecule type" value="Genomic_DNA"/>
</dbReference>
<dbReference type="GO" id="GO:0045881">
    <property type="term" value="P:positive regulation of sporulation resulting in formation of a cellular spore"/>
    <property type="evidence" value="ECO:0007669"/>
    <property type="project" value="TreeGrafter"/>
</dbReference>
<evidence type="ECO:0000313" key="3">
    <source>
        <dbReference type="EMBL" id="MST69745.1"/>
    </source>
</evidence>
<dbReference type="Proteomes" id="UP000469424">
    <property type="component" value="Unassembled WGS sequence"/>
</dbReference>
<dbReference type="GO" id="GO:0005694">
    <property type="term" value="C:chromosome"/>
    <property type="evidence" value="ECO:0007669"/>
    <property type="project" value="TreeGrafter"/>
</dbReference>
<sequence>MKDKRKVFCDAVDLLAPEAPEGGVQMLPVDAIKPFHEHPFKLYRGDRLNDMVESIREHGILTPVIVRKLGTEYEMLAGHNRQNAARMAGLSEIPAIVKENLSDEEAWIYVVETNVIQRSFNDLSISERITVLSARYDKVCGTKKREEILEELHALNGDVGGHDVHQAAKSRELIGQEYGMTGRNIARYVRCGQLIQGFKDMLDDGSLALVVGVELSYLSEGEQKLVKAVVDQNCISIKNDMAKKLRAAAGSITEESVQVLMGVDKPVEAAEIIKPISVKIPAKVYSRYFSDVAKKDVQGILEAALDMYFAGKGA</sequence>
<gene>
    <name evidence="3" type="ORF">FYJ65_00055</name>
</gene>
<dbReference type="GO" id="GO:0007059">
    <property type="term" value="P:chromosome segregation"/>
    <property type="evidence" value="ECO:0007669"/>
    <property type="project" value="TreeGrafter"/>
</dbReference>
<evidence type="ECO:0000313" key="4">
    <source>
        <dbReference type="Proteomes" id="UP000469424"/>
    </source>
</evidence>
<dbReference type="InterPro" id="IPR003115">
    <property type="entry name" value="ParB_N"/>
</dbReference>
<organism evidence="3 4">
    <name type="scientific">Mogibacterium kristiansenii</name>
    <dbReference type="NCBI Taxonomy" id="2606708"/>
    <lineage>
        <taxon>Bacteria</taxon>
        <taxon>Bacillati</taxon>
        <taxon>Bacillota</taxon>
        <taxon>Clostridia</taxon>
        <taxon>Peptostreptococcales</taxon>
        <taxon>Anaerovoracaceae</taxon>
        <taxon>Mogibacterium</taxon>
    </lineage>
</organism>
<proteinExistence type="inferred from homology"/>
<protein>
    <submittedName>
        <fullName evidence="3">ParB/RepB/Spo0J family partition protein</fullName>
    </submittedName>
</protein>
<evidence type="ECO:0000259" key="2">
    <source>
        <dbReference type="SMART" id="SM00470"/>
    </source>
</evidence>
<dbReference type="NCBIfam" id="TIGR00180">
    <property type="entry name" value="parB_part"/>
    <property type="match status" value="1"/>
</dbReference>
<dbReference type="PANTHER" id="PTHR33375:SF1">
    <property type="entry name" value="CHROMOSOME-PARTITIONING PROTEIN PARB-RELATED"/>
    <property type="match status" value="1"/>
</dbReference>
<dbReference type="RefSeq" id="WP_154553309.1">
    <property type="nucleotide sequence ID" value="NZ_VUNA01000001.1"/>
</dbReference>
<evidence type="ECO:0000256" key="1">
    <source>
        <dbReference type="ARBA" id="ARBA00006295"/>
    </source>
</evidence>
<feature type="domain" description="ParB-like N-terminal" evidence="2">
    <location>
        <begin position="25"/>
        <end position="115"/>
    </location>
</feature>
<dbReference type="InterPro" id="IPR036086">
    <property type="entry name" value="ParB/Sulfiredoxin_sf"/>
</dbReference>
<dbReference type="GO" id="GO:0003677">
    <property type="term" value="F:DNA binding"/>
    <property type="evidence" value="ECO:0007669"/>
    <property type="project" value="InterPro"/>
</dbReference>
<dbReference type="CDD" id="cd16408">
    <property type="entry name" value="ParB_N_like"/>
    <property type="match status" value="1"/>
</dbReference>
<dbReference type="Gene3D" id="3.90.1530.10">
    <property type="entry name" value="Conserved hypothetical protein from pyrococcus furiosus pfu- 392566-001, ParB domain"/>
    <property type="match status" value="1"/>
</dbReference>
<comment type="similarity">
    <text evidence="1">Belongs to the ParB family.</text>
</comment>
<dbReference type="SUPFAM" id="SSF110849">
    <property type="entry name" value="ParB/Sulfiredoxin"/>
    <property type="match status" value="1"/>
</dbReference>
<accession>A0A6N7XHZ8</accession>
<dbReference type="InterPro" id="IPR004437">
    <property type="entry name" value="ParB/RepB/Spo0J"/>
</dbReference>
<dbReference type="Pfam" id="PF02195">
    <property type="entry name" value="ParB_N"/>
    <property type="match status" value="1"/>
</dbReference>
<dbReference type="SMART" id="SM00470">
    <property type="entry name" value="ParB"/>
    <property type="match status" value="1"/>
</dbReference>
<dbReference type="PANTHER" id="PTHR33375">
    <property type="entry name" value="CHROMOSOME-PARTITIONING PROTEIN PARB-RELATED"/>
    <property type="match status" value="1"/>
</dbReference>